<evidence type="ECO:0000313" key="1">
    <source>
        <dbReference type="EMBL" id="GME87560.1"/>
    </source>
</evidence>
<dbReference type="EMBL" id="BSXS01007145">
    <property type="protein sequence ID" value="GME87560.1"/>
    <property type="molecule type" value="Genomic_DNA"/>
</dbReference>
<comment type="caution">
    <text evidence="1">The sequence shown here is derived from an EMBL/GenBank/DDBJ whole genome shotgun (WGS) entry which is preliminary data.</text>
</comment>
<accession>A0ACB5TFX8</accession>
<protein>
    <submittedName>
        <fullName evidence="1">Unnamed protein product</fullName>
    </submittedName>
</protein>
<dbReference type="Proteomes" id="UP001165064">
    <property type="component" value="Unassembled WGS sequence"/>
</dbReference>
<gene>
    <name evidence="1" type="ORF">Amon02_000821600</name>
</gene>
<keyword evidence="2" id="KW-1185">Reference proteome</keyword>
<sequence length="133" mass="15324">MIDLKSLTDNTSLISHAEKLIFTSFKFFKSFTLDILGSSVVATFSFSNLEGNLMGELIKVSISKLRDFKVSGIMLKNETSMEHPSKHKYSNECKSWKCTLERQLYRAPGSNSNLRFFRYVVLFINLILFEFSE</sequence>
<organism evidence="1 2">
    <name type="scientific">Ambrosiozyma monospora</name>
    <name type="common">Yeast</name>
    <name type="synonym">Endomycopsis monosporus</name>
    <dbReference type="NCBI Taxonomy" id="43982"/>
    <lineage>
        <taxon>Eukaryota</taxon>
        <taxon>Fungi</taxon>
        <taxon>Dikarya</taxon>
        <taxon>Ascomycota</taxon>
        <taxon>Saccharomycotina</taxon>
        <taxon>Pichiomycetes</taxon>
        <taxon>Pichiales</taxon>
        <taxon>Pichiaceae</taxon>
        <taxon>Ambrosiozyma</taxon>
    </lineage>
</organism>
<name>A0ACB5TFX8_AMBMO</name>
<evidence type="ECO:0000313" key="2">
    <source>
        <dbReference type="Proteomes" id="UP001165064"/>
    </source>
</evidence>
<proteinExistence type="predicted"/>
<reference evidence="1" key="1">
    <citation type="submission" date="2023-04" db="EMBL/GenBank/DDBJ databases">
        <title>Ambrosiozyma monospora NBRC 10751.</title>
        <authorList>
            <person name="Ichikawa N."/>
            <person name="Sato H."/>
            <person name="Tonouchi N."/>
        </authorList>
    </citation>
    <scope>NUCLEOTIDE SEQUENCE</scope>
    <source>
        <strain evidence="1">NBRC 10751</strain>
    </source>
</reference>